<dbReference type="PANTHER" id="PTHR38041">
    <property type="entry name" value="CHORISMATE MUTASE"/>
    <property type="match status" value="1"/>
</dbReference>
<dbReference type="Proteomes" id="UP000585363">
    <property type="component" value="Unassembled WGS sequence"/>
</dbReference>
<keyword evidence="3" id="KW-0732">Signal</keyword>
<dbReference type="SUPFAM" id="SSF48600">
    <property type="entry name" value="Chorismate mutase II"/>
    <property type="match status" value="1"/>
</dbReference>
<dbReference type="InterPro" id="IPR002701">
    <property type="entry name" value="CM_II_prokaryot"/>
</dbReference>
<evidence type="ECO:0000313" key="7">
    <source>
        <dbReference type="EMBL" id="NMP25484.1"/>
    </source>
</evidence>
<evidence type="ECO:0000313" key="8">
    <source>
        <dbReference type="Proteomes" id="UP000585363"/>
    </source>
</evidence>
<sequence length="198" mass="21548">MTGSAFSLHLRQRGSLLAKTAIGSLLIAAIGVSTLPLTAQASENSSLPGLINQRLSYMKDVASSKALNHQPIEVLDQEAKVLADTLKVAEGAGIDPVSIKPFIVAQMSAAKAIQYRYRADWLATPETHWQPRPLNQIRSDIAALSSQIIQRLAVELKANGKISPDNEAEFSAQLQQKNLSEADKIQLFTTLKQVHLKK</sequence>
<evidence type="ECO:0000259" key="6">
    <source>
        <dbReference type="SMART" id="SM00830"/>
    </source>
</evidence>
<reference evidence="7 8" key="2">
    <citation type="submission" date="2020-06" db="EMBL/GenBank/DDBJ databases">
        <title>Polyphasic characterization of a Rahnella strain isolated from tree sap.</title>
        <authorList>
            <person name="Kim I.S."/>
        </authorList>
    </citation>
    <scope>NUCLEOTIDE SEQUENCE [LARGE SCALE GENOMIC DNA]</scope>
    <source>
        <strain evidence="7 8">SAP-1</strain>
    </source>
</reference>
<evidence type="ECO:0000256" key="4">
    <source>
        <dbReference type="ARBA" id="ARBA00023235"/>
    </source>
</evidence>
<gene>
    <name evidence="7" type="ORF">GW590_01110</name>
</gene>
<evidence type="ECO:0000256" key="1">
    <source>
        <dbReference type="ARBA" id="ARBA00004817"/>
    </source>
</evidence>
<reference evidence="7 8" key="1">
    <citation type="submission" date="2020-01" db="EMBL/GenBank/DDBJ databases">
        <authorList>
            <person name="Lee S.D."/>
        </authorList>
    </citation>
    <scope>NUCLEOTIDE SEQUENCE [LARGE SCALE GENOMIC DNA]</scope>
    <source>
        <strain evidence="7 8">SAP-1</strain>
    </source>
</reference>
<dbReference type="EMBL" id="JAADJU010000001">
    <property type="protein sequence ID" value="NMP25484.1"/>
    <property type="molecule type" value="Genomic_DNA"/>
</dbReference>
<dbReference type="GO" id="GO:0046417">
    <property type="term" value="P:chorismate metabolic process"/>
    <property type="evidence" value="ECO:0007669"/>
    <property type="project" value="InterPro"/>
</dbReference>
<comment type="catalytic activity">
    <reaction evidence="5">
        <text>chorismate = prephenate</text>
        <dbReference type="Rhea" id="RHEA:13897"/>
        <dbReference type="ChEBI" id="CHEBI:29748"/>
        <dbReference type="ChEBI" id="CHEBI:29934"/>
        <dbReference type="EC" id="5.4.99.5"/>
    </reaction>
</comment>
<evidence type="ECO:0000256" key="2">
    <source>
        <dbReference type="ARBA" id="ARBA00012404"/>
    </source>
</evidence>
<dbReference type="NCBIfam" id="NF005965">
    <property type="entry name" value="PRK08055.1"/>
    <property type="match status" value="1"/>
</dbReference>
<keyword evidence="8" id="KW-1185">Reference proteome</keyword>
<comment type="function">
    <text evidence="5">Catalyzes the Claisen rearrangement of chorismate to prephenate.</text>
</comment>
<comment type="pathway">
    <text evidence="1 5">Metabolic intermediate biosynthesis; prephenate biosynthesis; prephenate from chorismate: step 1/1.</text>
</comment>
<evidence type="ECO:0000256" key="5">
    <source>
        <dbReference type="PIRNR" id="PIRNR026640"/>
    </source>
</evidence>
<keyword evidence="4 5" id="KW-0413">Isomerase</keyword>
<protein>
    <recommendedName>
        <fullName evidence="2 5">Chorismate mutase</fullName>
        <ecNumber evidence="2 5">5.4.99.5</ecNumber>
    </recommendedName>
</protein>
<dbReference type="EC" id="5.4.99.5" evidence="2 5"/>
<dbReference type="InterPro" id="IPR036979">
    <property type="entry name" value="CM_dom_sf"/>
</dbReference>
<dbReference type="PIRSF" id="PIRSF026640">
    <property type="entry name" value="Peripl_chor_mut"/>
    <property type="match status" value="1"/>
</dbReference>
<proteinExistence type="predicted"/>
<dbReference type="Gene3D" id="1.20.59.10">
    <property type="entry name" value="Chorismate mutase"/>
    <property type="match status" value="1"/>
</dbReference>
<name>A0A848MGG5_9GAMM</name>
<dbReference type="GO" id="GO:0004106">
    <property type="term" value="F:chorismate mutase activity"/>
    <property type="evidence" value="ECO:0007669"/>
    <property type="project" value="UniProtKB-EC"/>
</dbReference>
<organism evidence="7 8">
    <name type="scientific">Rouxiella aceris</name>
    <dbReference type="NCBI Taxonomy" id="2703884"/>
    <lineage>
        <taxon>Bacteria</taxon>
        <taxon>Pseudomonadati</taxon>
        <taxon>Pseudomonadota</taxon>
        <taxon>Gammaproteobacteria</taxon>
        <taxon>Enterobacterales</taxon>
        <taxon>Yersiniaceae</taxon>
        <taxon>Rouxiella</taxon>
    </lineage>
</organism>
<dbReference type="UniPathway" id="UPA00120">
    <property type="reaction ID" value="UER00203"/>
</dbReference>
<dbReference type="AlphaFoldDB" id="A0A848MGG5"/>
<evidence type="ECO:0000256" key="3">
    <source>
        <dbReference type="ARBA" id="ARBA00022729"/>
    </source>
</evidence>
<dbReference type="Pfam" id="PF01817">
    <property type="entry name" value="CM_2"/>
    <property type="match status" value="1"/>
</dbReference>
<dbReference type="InterPro" id="IPR036263">
    <property type="entry name" value="Chorismate_II_sf"/>
</dbReference>
<dbReference type="PANTHER" id="PTHR38041:SF2">
    <property type="entry name" value="SECRETED CHORISMATE MUTASE"/>
    <property type="match status" value="1"/>
</dbReference>
<dbReference type="NCBIfam" id="TIGR01806">
    <property type="entry name" value="CM_mono2"/>
    <property type="match status" value="1"/>
</dbReference>
<dbReference type="SMART" id="SM00830">
    <property type="entry name" value="CM_2"/>
    <property type="match status" value="1"/>
</dbReference>
<dbReference type="InterPro" id="IPR051331">
    <property type="entry name" value="Chorismate_mutase-related"/>
</dbReference>
<accession>A0A848MGG5</accession>
<feature type="domain" description="Chorismate mutase" evidence="6">
    <location>
        <begin position="41"/>
        <end position="117"/>
    </location>
</feature>
<dbReference type="InterPro" id="IPR008240">
    <property type="entry name" value="Chorismate_mutase_periplasmic"/>
</dbReference>
<comment type="caution">
    <text evidence="7">The sequence shown here is derived from an EMBL/GenBank/DDBJ whole genome shotgun (WGS) entry which is preliminary data.</text>
</comment>
<dbReference type="GO" id="GO:0009697">
    <property type="term" value="P:salicylic acid biosynthetic process"/>
    <property type="evidence" value="ECO:0007669"/>
    <property type="project" value="TreeGrafter"/>
</dbReference>